<evidence type="ECO:0000313" key="3">
    <source>
        <dbReference type="Proteomes" id="UP000604046"/>
    </source>
</evidence>
<dbReference type="Proteomes" id="UP000604046">
    <property type="component" value="Unassembled WGS sequence"/>
</dbReference>
<sequence>MKLRRHAKRFHHSPCPARVVKWYAKHAVKFRQKAAGQHAAHVAAWIAFGPISRLPKVPEIELLTKLLQKLRSGELPPRLQQVLPKVQAVLQVMRTPSKPWHQATGCLRRELHKLRCCHTRLAGDHDVMSGAPLAPEAADVESERTAEATSSPNAKKRLERKVEEWAGKRPAARLACLQQAKRVVQLEEDLNQKDLAEVMLTLAAALSNPQRHEVRAEAQVGSAAGRASPQEFQRRVRRLLLVALRSWQSNGYDCEEIRHILTHLQQKISAFEAAVGDVSAAASGSVWLAIKTVLGELRADRSSLQGSSPKSRACGWAGPRMAAGTKKLALQAAMTALGGRATLRQLVRFIRRNSDKFHAIDVDKLRKSGLSDYFQLVGRSRSGRDIFGLAQERPRGVRLLKYGFVALMEVKRLSCKCIGPLRDSAVQAHKDFLGTL</sequence>
<evidence type="ECO:0000313" key="2">
    <source>
        <dbReference type="EMBL" id="CAE7396243.1"/>
    </source>
</evidence>
<comment type="caution">
    <text evidence="2">The sequence shown here is derived from an EMBL/GenBank/DDBJ whole genome shotgun (WGS) entry which is preliminary data.</text>
</comment>
<feature type="region of interest" description="Disordered" evidence="1">
    <location>
        <begin position="128"/>
        <end position="156"/>
    </location>
</feature>
<dbReference type="AlphaFoldDB" id="A0A812QNQ9"/>
<organism evidence="2 3">
    <name type="scientific">Symbiodinium natans</name>
    <dbReference type="NCBI Taxonomy" id="878477"/>
    <lineage>
        <taxon>Eukaryota</taxon>
        <taxon>Sar</taxon>
        <taxon>Alveolata</taxon>
        <taxon>Dinophyceae</taxon>
        <taxon>Suessiales</taxon>
        <taxon>Symbiodiniaceae</taxon>
        <taxon>Symbiodinium</taxon>
    </lineage>
</organism>
<keyword evidence="3" id="KW-1185">Reference proteome</keyword>
<accession>A0A812QNQ9</accession>
<reference evidence="2" key="1">
    <citation type="submission" date="2021-02" db="EMBL/GenBank/DDBJ databases">
        <authorList>
            <person name="Dougan E. K."/>
            <person name="Rhodes N."/>
            <person name="Thang M."/>
            <person name="Chan C."/>
        </authorList>
    </citation>
    <scope>NUCLEOTIDE SEQUENCE</scope>
</reference>
<evidence type="ECO:0000256" key="1">
    <source>
        <dbReference type="SAM" id="MobiDB-lite"/>
    </source>
</evidence>
<dbReference type="OrthoDB" id="422574at2759"/>
<name>A0A812QNQ9_9DINO</name>
<gene>
    <name evidence="2" type="ORF">SNAT2548_LOCUS21581</name>
</gene>
<proteinExistence type="predicted"/>
<protein>
    <submittedName>
        <fullName evidence="2">Uncharacterized protein</fullName>
    </submittedName>
</protein>
<dbReference type="EMBL" id="CAJNDS010002257">
    <property type="protein sequence ID" value="CAE7396243.1"/>
    <property type="molecule type" value="Genomic_DNA"/>
</dbReference>